<sequence>MSSSLNWTGKQSELAGELVWFSWEGHPRWPGVVVPPQERDELLNGTRGHFYRPAESILKKAYVRDYKKGSKMPQGPAAGQQKMSTRKVRVDDPFQKRYVLIYSLGDEMYKWASPTSIFHSFEEWTEETYSYPPGWGREEKTFEVHLRNYKGHRFNGARAWKEAKEWEGLQEEEAEEHQRHEAAQAQYNAHHGIGGAASVAPPMPKRERSPRPQHAPFRHAFHVGGIAGVATPLRKRERSPDTRGWQRAPFRLSSAALSGTVVPAGRSLESTEGDDRYSTDRLRAAAALLGVALDASKEEVRKAFRLKAFKVHPDKQPKANKEWAHAEMARLNNAYALLCQPRRARSSSESSRSSRLAIEN</sequence>
<dbReference type="SUPFAM" id="SSF46565">
    <property type="entry name" value="Chaperone J-domain"/>
    <property type="match status" value="1"/>
</dbReference>
<dbReference type="PRINTS" id="PR00625">
    <property type="entry name" value="JDOMAIN"/>
</dbReference>
<evidence type="ECO:0000259" key="2">
    <source>
        <dbReference type="PROSITE" id="PS50076"/>
    </source>
</evidence>
<protein>
    <recommendedName>
        <fullName evidence="2">J domain-containing protein</fullName>
    </recommendedName>
</protein>
<evidence type="ECO:0000256" key="1">
    <source>
        <dbReference type="SAM" id="MobiDB-lite"/>
    </source>
</evidence>
<evidence type="ECO:0000313" key="4">
    <source>
        <dbReference type="Proteomes" id="UP001642464"/>
    </source>
</evidence>
<organism evidence="3 4">
    <name type="scientific">Durusdinium trenchii</name>
    <dbReference type="NCBI Taxonomy" id="1381693"/>
    <lineage>
        <taxon>Eukaryota</taxon>
        <taxon>Sar</taxon>
        <taxon>Alveolata</taxon>
        <taxon>Dinophyceae</taxon>
        <taxon>Suessiales</taxon>
        <taxon>Symbiodiniaceae</taxon>
        <taxon>Durusdinium</taxon>
    </lineage>
</organism>
<dbReference type="Gene3D" id="1.10.287.110">
    <property type="entry name" value="DnaJ domain"/>
    <property type="match status" value="1"/>
</dbReference>
<proteinExistence type="predicted"/>
<reference evidence="3 4" key="1">
    <citation type="submission" date="2024-02" db="EMBL/GenBank/DDBJ databases">
        <authorList>
            <person name="Chen Y."/>
            <person name="Shah S."/>
            <person name="Dougan E. K."/>
            <person name="Thang M."/>
            <person name="Chan C."/>
        </authorList>
    </citation>
    <scope>NUCLEOTIDE SEQUENCE [LARGE SCALE GENOMIC DNA]</scope>
</reference>
<comment type="caution">
    <text evidence="3">The sequence shown here is derived from an EMBL/GenBank/DDBJ whole genome shotgun (WGS) entry which is preliminary data.</text>
</comment>
<dbReference type="PROSITE" id="PS50076">
    <property type="entry name" value="DNAJ_2"/>
    <property type="match status" value="1"/>
</dbReference>
<keyword evidence="4" id="KW-1185">Reference proteome</keyword>
<feature type="domain" description="J" evidence="2">
    <location>
        <begin position="284"/>
        <end position="352"/>
    </location>
</feature>
<gene>
    <name evidence="3" type="ORF">SCF082_LOCUS49905</name>
</gene>
<dbReference type="InterPro" id="IPR050817">
    <property type="entry name" value="DjlA_DnaK_co-chaperone"/>
</dbReference>
<dbReference type="PANTHER" id="PTHR24074">
    <property type="entry name" value="CO-CHAPERONE PROTEIN DJLA"/>
    <property type="match status" value="1"/>
</dbReference>
<dbReference type="Proteomes" id="UP001642464">
    <property type="component" value="Unassembled WGS sequence"/>
</dbReference>
<dbReference type="InterPro" id="IPR001623">
    <property type="entry name" value="DnaJ_domain"/>
</dbReference>
<dbReference type="Pfam" id="PF00226">
    <property type="entry name" value="DnaJ"/>
    <property type="match status" value="1"/>
</dbReference>
<evidence type="ECO:0000313" key="3">
    <source>
        <dbReference type="EMBL" id="CAK9107179.1"/>
    </source>
</evidence>
<accession>A0ABP0S4A5</accession>
<dbReference type="InterPro" id="IPR036869">
    <property type="entry name" value="J_dom_sf"/>
</dbReference>
<dbReference type="SUPFAM" id="SSF63748">
    <property type="entry name" value="Tudor/PWWP/MBT"/>
    <property type="match status" value="1"/>
</dbReference>
<dbReference type="EMBL" id="CAXAMM010042873">
    <property type="protein sequence ID" value="CAK9107179.1"/>
    <property type="molecule type" value="Genomic_DNA"/>
</dbReference>
<dbReference type="SMART" id="SM00271">
    <property type="entry name" value="DnaJ"/>
    <property type="match status" value="1"/>
</dbReference>
<feature type="region of interest" description="Disordered" evidence="1">
    <location>
        <begin position="228"/>
        <end position="248"/>
    </location>
</feature>
<name>A0ABP0S4A5_9DINO</name>
<dbReference type="Gene3D" id="2.30.30.140">
    <property type="match status" value="1"/>
</dbReference>
<dbReference type="CDD" id="cd06257">
    <property type="entry name" value="DnaJ"/>
    <property type="match status" value="1"/>
</dbReference>